<organism evidence="2 3">
    <name type="scientific">Macaca fascicularis</name>
    <name type="common">Crab-eating macaque</name>
    <name type="synonym">Cynomolgus monkey</name>
    <dbReference type="NCBI Taxonomy" id="9541"/>
    <lineage>
        <taxon>Eukaryota</taxon>
        <taxon>Metazoa</taxon>
        <taxon>Chordata</taxon>
        <taxon>Craniata</taxon>
        <taxon>Vertebrata</taxon>
        <taxon>Euteleostomi</taxon>
        <taxon>Mammalia</taxon>
        <taxon>Eutheria</taxon>
        <taxon>Euarchontoglires</taxon>
        <taxon>Primates</taxon>
        <taxon>Haplorrhini</taxon>
        <taxon>Catarrhini</taxon>
        <taxon>Cercopithecidae</taxon>
        <taxon>Cercopithecinae</taxon>
        <taxon>Macaca</taxon>
    </lineage>
</organism>
<sequence length="116" mass="13092">MDLLGFQKYNIITSANKDNLASSFPIWLPFIFFSCLIALARTSSTILNNSGENGHPCHVADHKGKASSFSPFIVKVAVHLSYMACIVLRYILLQPIFEGIYREVMFNFMNCFFSIS</sequence>
<feature type="transmembrane region" description="Helical" evidence="1">
    <location>
        <begin position="72"/>
        <end position="92"/>
    </location>
</feature>
<dbReference type="AlphaFoldDB" id="A0A7N9IDP8"/>
<reference evidence="2 3" key="1">
    <citation type="submission" date="2013-03" db="EMBL/GenBank/DDBJ databases">
        <authorList>
            <person name="Warren W."/>
            <person name="Wilson R.K."/>
        </authorList>
    </citation>
    <scope>NUCLEOTIDE SEQUENCE</scope>
</reference>
<evidence type="ECO:0000313" key="3">
    <source>
        <dbReference type="Proteomes" id="UP000233100"/>
    </source>
</evidence>
<keyword evidence="1" id="KW-0812">Transmembrane</keyword>
<dbReference type="Ensembl" id="ENSMFAT00000085787.1">
    <property type="protein sequence ID" value="ENSMFAP00000055857.1"/>
    <property type="gene ID" value="ENSMFAG00000053806.1"/>
</dbReference>
<accession>A0A7N9IDP8</accession>
<keyword evidence="1" id="KW-1133">Transmembrane helix</keyword>
<evidence type="ECO:0000313" key="2">
    <source>
        <dbReference type="Ensembl" id="ENSMFAP00000055857.1"/>
    </source>
</evidence>
<evidence type="ECO:0000256" key="1">
    <source>
        <dbReference type="SAM" id="Phobius"/>
    </source>
</evidence>
<keyword evidence="3" id="KW-1185">Reference proteome</keyword>
<dbReference type="GeneTree" id="ENSGT01150000288467"/>
<reference evidence="2" key="2">
    <citation type="submission" date="2025-08" db="UniProtKB">
        <authorList>
            <consortium name="Ensembl"/>
        </authorList>
    </citation>
    <scope>IDENTIFICATION</scope>
</reference>
<name>A0A7N9IDP8_MACFA</name>
<keyword evidence="1" id="KW-0472">Membrane</keyword>
<proteinExistence type="predicted"/>
<dbReference type="Proteomes" id="UP000233100">
    <property type="component" value="Chromosome 6"/>
</dbReference>
<reference evidence="2" key="3">
    <citation type="submission" date="2025-09" db="UniProtKB">
        <authorList>
            <consortium name="Ensembl"/>
        </authorList>
    </citation>
    <scope>IDENTIFICATION</scope>
</reference>
<protein>
    <submittedName>
        <fullName evidence="2">Uncharacterized protein</fullName>
    </submittedName>
</protein>
<feature type="transmembrane region" description="Helical" evidence="1">
    <location>
        <begin position="20"/>
        <end position="40"/>
    </location>
</feature>